<keyword evidence="1" id="KW-0732">Signal</keyword>
<evidence type="ECO:0000259" key="3">
    <source>
        <dbReference type="PROSITE" id="PS51468"/>
    </source>
</evidence>
<evidence type="ECO:0000256" key="1">
    <source>
        <dbReference type="SAM" id="SignalP"/>
    </source>
</evidence>
<dbReference type="InterPro" id="IPR013694">
    <property type="entry name" value="VIT"/>
</dbReference>
<feature type="domain" description="VWFA" evidence="2">
    <location>
        <begin position="268"/>
        <end position="443"/>
    </location>
</feature>
<proteinExistence type="predicted"/>
<dbReference type="Pfam" id="PF08487">
    <property type="entry name" value="VIT"/>
    <property type="match status" value="1"/>
</dbReference>
<dbReference type="SUPFAM" id="SSF53300">
    <property type="entry name" value="vWA-like"/>
    <property type="match status" value="1"/>
</dbReference>
<dbReference type="PROSITE" id="PS51468">
    <property type="entry name" value="VIT"/>
    <property type="match status" value="1"/>
</dbReference>
<organism evidence="4 5">
    <name type="scientific">Prosthecobacter fluviatilis</name>
    <dbReference type="NCBI Taxonomy" id="445931"/>
    <lineage>
        <taxon>Bacteria</taxon>
        <taxon>Pseudomonadati</taxon>
        <taxon>Verrucomicrobiota</taxon>
        <taxon>Verrucomicrobiia</taxon>
        <taxon>Verrucomicrobiales</taxon>
        <taxon>Verrucomicrobiaceae</taxon>
        <taxon>Prosthecobacter</taxon>
    </lineage>
</organism>
<dbReference type="PROSITE" id="PS50234">
    <property type="entry name" value="VWFA"/>
    <property type="match status" value="1"/>
</dbReference>
<dbReference type="RefSeq" id="WP_377168820.1">
    <property type="nucleotide sequence ID" value="NZ_JBHSMQ010000006.1"/>
</dbReference>
<evidence type="ECO:0000259" key="2">
    <source>
        <dbReference type="PROSITE" id="PS50234"/>
    </source>
</evidence>
<dbReference type="Pfam" id="PF13768">
    <property type="entry name" value="VWA_3"/>
    <property type="match status" value="1"/>
</dbReference>
<protein>
    <submittedName>
        <fullName evidence="4">VIT domain-containing protein</fullName>
    </submittedName>
</protein>
<name>A0ABW0KVK9_9BACT</name>
<dbReference type="PANTHER" id="PTHR45737:SF6">
    <property type="entry name" value="VON WILLEBRAND FACTOR A DOMAIN-CONTAINING PROTEIN 5A"/>
    <property type="match status" value="1"/>
</dbReference>
<dbReference type="Gene3D" id="3.40.50.410">
    <property type="entry name" value="von Willebrand factor, type A domain"/>
    <property type="match status" value="1"/>
</dbReference>
<gene>
    <name evidence="4" type="ORF">ACFQDI_16725</name>
</gene>
<dbReference type="InterPro" id="IPR002035">
    <property type="entry name" value="VWF_A"/>
</dbReference>
<feature type="chain" id="PRO_5045496333" evidence="1">
    <location>
        <begin position="17"/>
        <end position="714"/>
    </location>
</feature>
<reference evidence="5" key="1">
    <citation type="journal article" date="2019" name="Int. J. Syst. Evol. Microbiol.">
        <title>The Global Catalogue of Microorganisms (GCM) 10K type strain sequencing project: providing services to taxonomists for standard genome sequencing and annotation.</title>
        <authorList>
            <consortium name="The Broad Institute Genomics Platform"/>
            <consortium name="The Broad Institute Genome Sequencing Center for Infectious Disease"/>
            <person name="Wu L."/>
            <person name="Ma J."/>
        </authorList>
    </citation>
    <scope>NUCLEOTIDE SEQUENCE [LARGE SCALE GENOMIC DNA]</scope>
    <source>
        <strain evidence="5">CGMCC 4.1469</strain>
    </source>
</reference>
<dbReference type="EMBL" id="JBHSMQ010000006">
    <property type="protein sequence ID" value="MFC5456511.1"/>
    <property type="molecule type" value="Genomic_DNA"/>
</dbReference>
<sequence>MKTTLCALFLASPLLAQTSGVPAWISPSARVILAQPVQVTQVEARIDLADQHATTTLDIALHNPTGRPQESELLVPVPTGAVLKAFTFEGGGSEGTAKLLPREEARRIYDSIVAQTRDPALLEFVGNAVVKSSVFPVPANGTQKVRVTYEQLLEADGARLDYVLPRSEAVEYAVPWKLSMRVKSTSRIASLYSASHEISAKQPDGNTATLSCETKDPGAFRVSLLRETKDEMTASLLAYPDPKIGGGYFLVMIAPPKPKTDAKPILREVTLVIDRSGSMAGPKLDQVKAAALQVIEGLNDGEGFNLIVYNEAVEMFAAQPVIKNAETTRQARDYISALRVSGGTNIHDSVVDALRQKPLEGMLPIVLFLTDGLPTIGQTSEKAIREAVARGNPHQRRVFTFGVGVDVNTPLLSRIARETRGSAEFVLPKEDVEVKVSRVFDRLRGPLLTKPTMRVDDPSRVSDLIPSPLPDVFEGEQILLSGTYRGEAPLHFQLTGAAAGGERKFDFTFNLDKASTANAFVARLWASNKIAVLSEAIRDLGADGATGGTTELVNEIVRLSTQFGILTEYTAFLAEEGTSLAAAPANASRAADNYSDRAMKMRSGVGSVSQEGNLKKAAESKQLNVRNRFLDAKMQAIEITSVQQCQAGALFNKGNRWTDASAAKAERAPDRTVEIGSTEFGRLVDELAADNRQSLLALRGELLLQHRGQLVLIR</sequence>
<feature type="signal peptide" evidence="1">
    <location>
        <begin position="1"/>
        <end position="16"/>
    </location>
</feature>
<feature type="domain" description="VIT" evidence="3">
    <location>
        <begin position="23"/>
        <end position="151"/>
    </location>
</feature>
<comment type="caution">
    <text evidence="4">The sequence shown here is derived from an EMBL/GenBank/DDBJ whole genome shotgun (WGS) entry which is preliminary data.</text>
</comment>
<keyword evidence="5" id="KW-1185">Reference proteome</keyword>
<dbReference type="InterPro" id="IPR036465">
    <property type="entry name" value="vWFA_dom_sf"/>
</dbReference>
<evidence type="ECO:0000313" key="4">
    <source>
        <dbReference type="EMBL" id="MFC5456511.1"/>
    </source>
</evidence>
<dbReference type="SMART" id="SM00327">
    <property type="entry name" value="VWA"/>
    <property type="match status" value="1"/>
</dbReference>
<evidence type="ECO:0000313" key="5">
    <source>
        <dbReference type="Proteomes" id="UP001596052"/>
    </source>
</evidence>
<accession>A0ABW0KVK9</accession>
<dbReference type="Proteomes" id="UP001596052">
    <property type="component" value="Unassembled WGS sequence"/>
</dbReference>
<dbReference type="PANTHER" id="PTHR45737">
    <property type="entry name" value="VON WILLEBRAND FACTOR A DOMAIN-CONTAINING PROTEIN 5A"/>
    <property type="match status" value="1"/>
</dbReference>